<keyword evidence="3" id="KW-0732">Signal</keyword>
<organism evidence="4 5">
    <name type="scientific">Candidatus Niyogibacteria bacterium CG10_big_fil_rev_8_21_14_0_10_46_36</name>
    <dbReference type="NCBI Taxonomy" id="1974726"/>
    <lineage>
        <taxon>Bacteria</taxon>
        <taxon>Candidatus Niyogiibacteriota</taxon>
    </lineage>
</organism>
<keyword evidence="2" id="KW-1133">Transmembrane helix</keyword>
<name>A0A2H0TDE7_9BACT</name>
<protein>
    <submittedName>
        <fullName evidence="4">Uncharacterized protein</fullName>
    </submittedName>
</protein>
<keyword evidence="2" id="KW-0812">Transmembrane</keyword>
<evidence type="ECO:0000313" key="5">
    <source>
        <dbReference type="Proteomes" id="UP000231503"/>
    </source>
</evidence>
<accession>A0A2H0TDE7</accession>
<gene>
    <name evidence="4" type="ORF">COU47_02430</name>
</gene>
<feature type="region of interest" description="Disordered" evidence="1">
    <location>
        <begin position="202"/>
        <end position="232"/>
    </location>
</feature>
<feature type="compositionally biased region" description="Low complexity" evidence="1">
    <location>
        <begin position="207"/>
        <end position="223"/>
    </location>
</feature>
<evidence type="ECO:0000256" key="3">
    <source>
        <dbReference type="SAM" id="SignalP"/>
    </source>
</evidence>
<keyword evidence="2" id="KW-0472">Membrane</keyword>
<dbReference type="Pfam" id="PF18895">
    <property type="entry name" value="T4SS_pilin"/>
    <property type="match status" value="1"/>
</dbReference>
<dbReference type="InterPro" id="IPR043993">
    <property type="entry name" value="T4SS_pilin"/>
</dbReference>
<evidence type="ECO:0000256" key="2">
    <source>
        <dbReference type="SAM" id="Phobius"/>
    </source>
</evidence>
<comment type="caution">
    <text evidence="4">The sequence shown here is derived from an EMBL/GenBank/DDBJ whole genome shotgun (WGS) entry which is preliminary data.</text>
</comment>
<feature type="chain" id="PRO_5013923962" evidence="3">
    <location>
        <begin position="24"/>
        <end position="355"/>
    </location>
</feature>
<dbReference type="Proteomes" id="UP000231503">
    <property type="component" value="Unassembled WGS sequence"/>
</dbReference>
<sequence>MFNKCFYIFFIVTLIVFAQPAFAREVWVCTTPIGGTTVFLQQDLCATQCNGSCAQSTVPDNNTTIEICPIDGSAYPPNPTNPLESCAAACGASCTQASVPGSAGGADTPTIGGSSSSNDGGALFIQFLNWLFPALLSIAALLAFVMIVFAGFKWIAAAGNPAAIEDAKDMIIKAVLGLILAFMSWLVLNTINPNLVGGGLPGGGGLNPPENEQPNPPGNNQDNPPTPGTLTDEEARSQLNAAGIQVTSSGGCSDQQNPSCTSLEGIPASTVQSLISIKQQCGCSITITGGTEVGHQTHGPGKPIVDLSFNEPLASYLHDNASSLGISTICTAPQDAQYRHNCNFNESSRHLHVSF</sequence>
<dbReference type="EMBL" id="PFCO01000005">
    <property type="protein sequence ID" value="PIR69589.1"/>
    <property type="molecule type" value="Genomic_DNA"/>
</dbReference>
<feature type="transmembrane region" description="Helical" evidence="2">
    <location>
        <begin position="127"/>
        <end position="149"/>
    </location>
</feature>
<evidence type="ECO:0000256" key="1">
    <source>
        <dbReference type="SAM" id="MobiDB-lite"/>
    </source>
</evidence>
<feature type="transmembrane region" description="Helical" evidence="2">
    <location>
        <begin position="170"/>
        <end position="188"/>
    </location>
</feature>
<proteinExistence type="predicted"/>
<evidence type="ECO:0000313" key="4">
    <source>
        <dbReference type="EMBL" id="PIR69589.1"/>
    </source>
</evidence>
<dbReference type="AlphaFoldDB" id="A0A2H0TDE7"/>
<reference evidence="5" key="1">
    <citation type="submission" date="2017-09" db="EMBL/GenBank/DDBJ databases">
        <title>Depth-based differentiation of microbial function through sediment-hosted aquifers and enrichment of novel symbionts in the deep terrestrial subsurface.</title>
        <authorList>
            <person name="Probst A.J."/>
            <person name="Ladd B."/>
            <person name="Jarett J.K."/>
            <person name="Geller-Mcgrath D.E."/>
            <person name="Sieber C.M.K."/>
            <person name="Emerson J.B."/>
            <person name="Anantharaman K."/>
            <person name="Thomas B.C."/>
            <person name="Malmstrom R."/>
            <person name="Stieglmeier M."/>
            <person name="Klingl A."/>
            <person name="Woyke T."/>
            <person name="Ryan C.M."/>
            <person name="Banfield J.F."/>
        </authorList>
    </citation>
    <scope>NUCLEOTIDE SEQUENCE [LARGE SCALE GENOMIC DNA]</scope>
</reference>
<feature type="signal peptide" evidence="3">
    <location>
        <begin position="1"/>
        <end position="23"/>
    </location>
</feature>